<feature type="compositionally biased region" description="Low complexity" evidence="6">
    <location>
        <begin position="378"/>
        <end position="395"/>
    </location>
</feature>
<evidence type="ECO:0000313" key="10">
    <source>
        <dbReference type="Proteomes" id="UP000886817"/>
    </source>
</evidence>
<keyword evidence="7" id="KW-0812">Transmembrane</keyword>
<dbReference type="Proteomes" id="UP000886817">
    <property type="component" value="Unassembled WGS sequence"/>
</dbReference>
<dbReference type="InterPro" id="IPR011009">
    <property type="entry name" value="Kinase-like_dom_sf"/>
</dbReference>
<dbReference type="PROSITE" id="PS50011">
    <property type="entry name" value="PROTEIN_KINASE_DOM"/>
    <property type="match status" value="1"/>
</dbReference>
<dbReference type="GO" id="GO:0005524">
    <property type="term" value="F:ATP binding"/>
    <property type="evidence" value="ECO:0007669"/>
    <property type="project" value="UniProtKB-UniRule"/>
</dbReference>
<feature type="transmembrane region" description="Helical" evidence="7">
    <location>
        <begin position="346"/>
        <end position="366"/>
    </location>
</feature>
<dbReference type="Pfam" id="PF00069">
    <property type="entry name" value="Pkinase"/>
    <property type="match status" value="1"/>
</dbReference>
<name>A0A9D1WIZ0_9FIRM</name>
<evidence type="ECO:0000256" key="5">
    <source>
        <dbReference type="PROSITE-ProRule" id="PRU10141"/>
    </source>
</evidence>
<dbReference type="AlphaFoldDB" id="A0A9D1WIZ0"/>
<dbReference type="GO" id="GO:0004674">
    <property type="term" value="F:protein serine/threonine kinase activity"/>
    <property type="evidence" value="ECO:0007669"/>
    <property type="project" value="TreeGrafter"/>
</dbReference>
<gene>
    <name evidence="9" type="ORF">IAA45_09480</name>
</gene>
<proteinExistence type="predicted"/>
<evidence type="ECO:0000259" key="8">
    <source>
        <dbReference type="PROSITE" id="PS50011"/>
    </source>
</evidence>
<dbReference type="PANTHER" id="PTHR43289">
    <property type="entry name" value="MITOGEN-ACTIVATED PROTEIN KINASE KINASE KINASE 20-RELATED"/>
    <property type="match status" value="1"/>
</dbReference>
<sequence>MDLERVCYGCFQEKPDDSPVCPYCGFSAEEEQSFLALPMGTVLGGRYLIGKVLGVGGFGITYLGYDLVLEIKVAVKEYMPSGLAVRHADRYQVVLTGHRKEDYESGMDRFLEEARILAKLQGTSNIVSVQDYFKENNTAYFVMEYVDGMSLKAYLTAQGGKIPYDQALTILQPVMEALIRVHGRGLTHRDISPDNISITSEGESKLLDFGAARFSSRDEKSVSVILKHGFAPEEQYSSHGSQGPWTDVYAMSATMYRCVTGEMPPDSITRLHHDTLKKPSESGISLPENMEAAMMKAMAVKAEDRFPSMEAFLQAVTGGNAGMDLPNNGKPALGNRETQTKFSKKLFALIMVAVIVCAAIIGIGAWKLLSGSSVSEPGNGASESENGASESENGATEPENSGPESSDSTEPSLTDYSNEYLNFSMKVPDDFSETDSGSAVFVSPDGSCSLQIGFYTYWSGFPVYSLADVESSAENYVRNFIGILQSTDITDYHILGKDYRQIGEQNSYQVQFEATESSGSTMRFLAAFIDGQNGFGCYNVIASYPQGDEAAQEKILSSVESFQCQGLAGTDYKLCCDENLSFKFMYAEEETTWNFEIENNILTAVTTAGSDYLILTVNEIPLASMETAHEVLEQITEGLDTIYPGIEQLGGLKEQASGGMEWVVQNYVNESDGTAVYMSYSVSIWEDQAYLIICSSSQETQLDDNGLKTDIMGSLRPAV</sequence>
<evidence type="ECO:0000256" key="6">
    <source>
        <dbReference type="SAM" id="MobiDB-lite"/>
    </source>
</evidence>
<keyword evidence="2 5" id="KW-0547">Nucleotide-binding</keyword>
<keyword evidence="7" id="KW-1133">Transmembrane helix</keyword>
<dbReference type="PROSITE" id="PS00107">
    <property type="entry name" value="PROTEIN_KINASE_ATP"/>
    <property type="match status" value="1"/>
</dbReference>
<accession>A0A9D1WIZ0</accession>
<evidence type="ECO:0000256" key="4">
    <source>
        <dbReference type="ARBA" id="ARBA00022840"/>
    </source>
</evidence>
<reference evidence="9" key="2">
    <citation type="submission" date="2021-04" db="EMBL/GenBank/DDBJ databases">
        <authorList>
            <person name="Gilroy R."/>
        </authorList>
    </citation>
    <scope>NUCLEOTIDE SEQUENCE</scope>
    <source>
        <strain evidence="9">ChiSjej1B19-8411</strain>
    </source>
</reference>
<keyword evidence="3 9" id="KW-0418">Kinase</keyword>
<dbReference type="InterPro" id="IPR000719">
    <property type="entry name" value="Prot_kinase_dom"/>
</dbReference>
<evidence type="ECO:0000256" key="3">
    <source>
        <dbReference type="ARBA" id="ARBA00022777"/>
    </source>
</evidence>
<protein>
    <submittedName>
        <fullName evidence="9">Protein kinase</fullName>
    </submittedName>
</protein>
<dbReference type="CDD" id="cd14014">
    <property type="entry name" value="STKc_PknB_like"/>
    <property type="match status" value="1"/>
</dbReference>
<keyword evidence="4 5" id="KW-0067">ATP-binding</keyword>
<evidence type="ECO:0000256" key="7">
    <source>
        <dbReference type="SAM" id="Phobius"/>
    </source>
</evidence>
<evidence type="ECO:0000313" key="9">
    <source>
        <dbReference type="EMBL" id="HIX59928.1"/>
    </source>
</evidence>
<feature type="region of interest" description="Disordered" evidence="6">
    <location>
        <begin position="374"/>
        <end position="413"/>
    </location>
</feature>
<dbReference type="EMBL" id="DXEX01000203">
    <property type="protein sequence ID" value="HIX59928.1"/>
    <property type="molecule type" value="Genomic_DNA"/>
</dbReference>
<dbReference type="Gene3D" id="1.10.510.10">
    <property type="entry name" value="Transferase(Phosphotransferase) domain 1"/>
    <property type="match status" value="1"/>
</dbReference>
<evidence type="ECO:0000256" key="2">
    <source>
        <dbReference type="ARBA" id="ARBA00022741"/>
    </source>
</evidence>
<reference evidence="9" key="1">
    <citation type="journal article" date="2021" name="PeerJ">
        <title>Extensive microbial diversity within the chicken gut microbiome revealed by metagenomics and culture.</title>
        <authorList>
            <person name="Gilroy R."/>
            <person name="Ravi A."/>
            <person name="Getino M."/>
            <person name="Pursley I."/>
            <person name="Horton D.L."/>
            <person name="Alikhan N.F."/>
            <person name="Baker D."/>
            <person name="Gharbi K."/>
            <person name="Hall N."/>
            <person name="Watson M."/>
            <person name="Adriaenssens E.M."/>
            <person name="Foster-Nyarko E."/>
            <person name="Jarju S."/>
            <person name="Secka A."/>
            <person name="Antonio M."/>
            <person name="Oren A."/>
            <person name="Chaudhuri R.R."/>
            <person name="La Ragione R."/>
            <person name="Hildebrand F."/>
            <person name="Pallen M.J."/>
        </authorList>
    </citation>
    <scope>NUCLEOTIDE SEQUENCE</scope>
    <source>
        <strain evidence="9">ChiSjej1B19-8411</strain>
    </source>
</reference>
<organism evidence="9 10">
    <name type="scientific">Candidatus Blautia gallistercoris</name>
    <dbReference type="NCBI Taxonomy" id="2838490"/>
    <lineage>
        <taxon>Bacteria</taxon>
        <taxon>Bacillati</taxon>
        <taxon>Bacillota</taxon>
        <taxon>Clostridia</taxon>
        <taxon>Lachnospirales</taxon>
        <taxon>Lachnospiraceae</taxon>
        <taxon>Blautia</taxon>
    </lineage>
</organism>
<feature type="domain" description="Protein kinase" evidence="8">
    <location>
        <begin position="47"/>
        <end position="317"/>
    </location>
</feature>
<feature type="binding site" evidence="5">
    <location>
        <position position="76"/>
    </location>
    <ligand>
        <name>ATP</name>
        <dbReference type="ChEBI" id="CHEBI:30616"/>
    </ligand>
</feature>
<dbReference type="Gene3D" id="3.30.200.20">
    <property type="entry name" value="Phosphorylase Kinase, domain 1"/>
    <property type="match status" value="1"/>
</dbReference>
<dbReference type="SUPFAM" id="SSF56112">
    <property type="entry name" value="Protein kinase-like (PK-like)"/>
    <property type="match status" value="1"/>
</dbReference>
<feature type="compositionally biased region" description="Polar residues" evidence="6">
    <location>
        <begin position="398"/>
        <end position="413"/>
    </location>
</feature>
<keyword evidence="7" id="KW-0472">Membrane</keyword>
<dbReference type="InterPro" id="IPR017441">
    <property type="entry name" value="Protein_kinase_ATP_BS"/>
</dbReference>
<evidence type="ECO:0000256" key="1">
    <source>
        <dbReference type="ARBA" id="ARBA00022679"/>
    </source>
</evidence>
<keyword evidence="1" id="KW-0808">Transferase</keyword>
<comment type="caution">
    <text evidence="9">The sequence shown here is derived from an EMBL/GenBank/DDBJ whole genome shotgun (WGS) entry which is preliminary data.</text>
</comment>
<dbReference type="PANTHER" id="PTHR43289:SF34">
    <property type="entry name" value="SERINE_THREONINE-PROTEIN KINASE YBDM-RELATED"/>
    <property type="match status" value="1"/>
</dbReference>